<comment type="caution">
    <text evidence="1">The sequence shown here is derived from an EMBL/GenBank/DDBJ whole genome shotgun (WGS) entry which is preliminary data.</text>
</comment>
<dbReference type="InterPro" id="IPR023393">
    <property type="entry name" value="START-like_dom_sf"/>
</dbReference>
<dbReference type="Pfam" id="PF11687">
    <property type="entry name" value="DUF3284"/>
    <property type="match status" value="1"/>
</dbReference>
<protein>
    <submittedName>
        <fullName evidence="1">DUF3284 domain-containing protein</fullName>
    </submittedName>
</protein>
<evidence type="ECO:0000313" key="1">
    <source>
        <dbReference type="EMBL" id="MDM8275513.1"/>
    </source>
</evidence>
<dbReference type="Gene3D" id="3.30.530.20">
    <property type="match status" value="1"/>
</dbReference>
<name>A0ABT7VAI8_9ACTN</name>
<dbReference type="EMBL" id="JAUDDZ010000012">
    <property type="protein sequence ID" value="MDM8275513.1"/>
    <property type="molecule type" value="Genomic_DNA"/>
</dbReference>
<reference evidence="2" key="1">
    <citation type="submission" date="2023-06" db="EMBL/GenBank/DDBJ databases">
        <title>Identification and characterization of horizontal gene transfer across gut microbiota members of farm animals based on homology search.</title>
        <authorList>
            <person name="Zeman M."/>
            <person name="Kubasova T."/>
            <person name="Jahodarova E."/>
            <person name="Nykrynova M."/>
            <person name="Rychlik I."/>
        </authorList>
    </citation>
    <scope>NUCLEOTIDE SEQUENCE [LARGE SCALE GENOMIC DNA]</scope>
    <source>
        <strain evidence="2">154_Feed</strain>
    </source>
</reference>
<organism evidence="1 2">
    <name type="scientific">Enorma phocaeensis</name>
    <dbReference type="NCBI Taxonomy" id="1871019"/>
    <lineage>
        <taxon>Bacteria</taxon>
        <taxon>Bacillati</taxon>
        <taxon>Actinomycetota</taxon>
        <taxon>Coriobacteriia</taxon>
        <taxon>Coriobacteriales</taxon>
        <taxon>Coriobacteriaceae</taxon>
        <taxon>Enorma</taxon>
    </lineage>
</organism>
<accession>A0ABT7VAI8</accession>
<proteinExistence type="predicted"/>
<evidence type="ECO:0000313" key="2">
    <source>
        <dbReference type="Proteomes" id="UP001529421"/>
    </source>
</evidence>
<dbReference type="Proteomes" id="UP001529421">
    <property type="component" value="Unassembled WGS sequence"/>
</dbReference>
<keyword evidence="2" id="KW-1185">Reference proteome</keyword>
<sequence length="147" mass="17130">MEYARHLDATVEEFFDEMARTVKRSIQHETGKEVPTSRLDGYRYARTEQDGRKLVRGKTRVGFKPPRTIELKHTWPEGVKTIRYVVEPADEGGIEVTFCESFRPKDKTRGVLSGLSDRVYEWDMKRNAKKALRSIERNIQISRGRIS</sequence>
<dbReference type="RefSeq" id="WP_204672113.1">
    <property type="nucleotide sequence ID" value="NZ_JACJKQ010000002.1"/>
</dbReference>
<gene>
    <name evidence="1" type="ORF">QUW28_08435</name>
</gene>
<dbReference type="SUPFAM" id="SSF55961">
    <property type="entry name" value="Bet v1-like"/>
    <property type="match status" value="1"/>
</dbReference>
<dbReference type="InterPro" id="IPR021701">
    <property type="entry name" value="DUF3284"/>
</dbReference>